<keyword evidence="1" id="KW-0812">Transmembrane</keyword>
<dbReference type="Pfam" id="PF18203">
    <property type="entry name" value="IPTL-CTERM"/>
    <property type="match status" value="1"/>
</dbReference>
<dbReference type="Proteomes" id="UP000503096">
    <property type="component" value="Chromosome"/>
</dbReference>
<dbReference type="AlphaFoldDB" id="A0A6M4H7G0"/>
<keyword evidence="1" id="KW-0472">Membrane</keyword>
<dbReference type="InterPro" id="IPR044048">
    <property type="entry name" value="Big_12"/>
</dbReference>
<organism evidence="4 5">
    <name type="scientific">Usitatibacter palustris</name>
    <dbReference type="NCBI Taxonomy" id="2732487"/>
    <lineage>
        <taxon>Bacteria</taxon>
        <taxon>Pseudomonadati</taxon>
        <taxon>Pseudomonadota</taxon>
        <taxon>Betaproteobacteria</taxon>
        <taxon>Nitrosomonadales</taxon>
        <taxon>Usitatibacteraceae</taxon>
        <taxon>Usitatibacter</taxon>
    </lineage>
</organism>
<feature type="domain" description="Bacterial Ig-like" evidence="3">
    <location>
        <begin position="484"/>
        <end position="582"/>
    </location>
</feature>
<dbReference type="InParanoid" id="A0A6M4H7G0"/>
<evidence type="ECO:0000259" key="3">
    <source>
        <dbReference type="Pfam" id="PF19078"/>
    </source>
</evidence>
<dbReference type="InterPro" id="IPR026442">
    <property type="entry name" value="IPTL_CTERM"/>
</dbReference>
<proteinExistence type="predicted"/>
<name>A0A6M4H7G0_9PROT</name>
<dbReference type="NCBIfam" id="TIGR04174">
    <property type="entry name" value="IPTL_CTERM"/>
    <property type="match status" value="1"/>
</dbReference>
<evidence type="ECO:0000313" key="5">
    <source>
        <dbReference type="Proteomes" id="UP000503096"/>
    </source>
</evidence>
<dbReference type="Pfam" id="PF19078">
    <property type="entry name" value="Big_12"/>
    <property type="match status" value="2"/>
</dbReference>
<dbReference type="NCBIfam" id="NF041766">
    <property type="entry name" value="choice_anch_U"/>
    <property type="match status" value="1"/>
</dbReference>
<keyword evidence="1" id="KW-1133">Transmembrane helix</keyword>
<gene>
    <name evidence="4" type="ORF">DSM104440_01922</name>
</gene>
<dbReference type="InterPro" id="IPR053784">
    <property type="entry name" value="Choice_anch_U_dom"/>
</dbReference>
<evidence type="ECO:0000256" key="1">
    <source>
        <dbReference type="SAM" id="Phobius"/>
    </source>
</evidence>
<sequence length="984" mass="97894">MPRLRTAIPAIASFLAFLSFAAYGGVVGSIVDSVGSVGSFTSLQLNGGNPVISYHDLTNGTLKLATCTANCQSATPTWQIVTVDVGGVGLHSSLRLNAGNPVISYRDVSNGDLKLATCTANCQSAVPTWQIVTVDAAGDTGYFTSMSLNGGNPVITYETAGAGLRMATCTANCATATPTWVIVNVVANGQVSSLQLNGGNPVISYQNFGSQDLELATCIANCATPVPTWQFVSVDAPGNVGTYSSLVLNGGNPVISYYNTGSQDLKLATCTANCQSATPTWQVVTVDSAGSQGVFTSLQLDAGRPVIAHYDIANNDLRLATCTANCQSATPTWRLSTIESAGSKGSTPSLQLSGLDVLISHFDNGDLDLRFASVTPPTVTSIVRAATNPTNAASVTYTVTFSESVTGVDASDFTLVTTGAVTGASVTGLSGTGTTYTVTVGTGTGDGTLRLDLVDNDSIGGFLPLAGLGVGNGNATGEVYTIEKTPPTVTINQAGAQADPTMASPILFTVTFNETVTGFAAAGVSFAGSTVGGTLVANVSGSGTTYTVSVTGMSGNGSVVASIAAGAAADAVGNTSLASTSTDNAVTFGAAPSVTINQAGGQADPTNASPVLFTVTFSEPVTGFTGTDVSFTGSTVGGTLAANVTGSGTTYTVSVTGMTGNGAVVTSIPAGAATNGAFTSLASTSTDNTVAFDGTAPTVTINQAGAQADPAGASPILFTVVFSEPVTGFTNTDVSFAGSTAAGTLAAAITGSGANYTVSVSGMTGNGTVIASIPAAGVIDVGGNANLASTSTDNSVLYNGAGVVTTFTGPSATGSGNITAQFTGGGPICSFATPQYIGPPPGAAPIPPTAPPGAIAFPHGLFDFRTVNCTPGATLAFTITYASALGTTAQYWKYGPEPGNATPHWYVLPATIVGNVVTFSITDGGQGDDDLAANGTIVDQGGPGVPGAPGTATAVPTLSEWMLMLLALVMLGSAGVFRRPSRRV</sequence>
<keyword evidence="5" id="KW-1185">Reference proteome</keyword>
<accession>A0A6M4H7G0</accession>
<dbReference type="KEGG" id="upl:DSM104440_01922"/>
<protein>
    <submittedName>
        <fullName evidence="4">Uncharacterized protein</fullName>
    </submittedName>
</protein>
<reference evidence="4 5" key="1">
    <citation type="submission" date="2020-04" db="EMBL/GenBank/DDBJ databases">
        <title>Usitatibacter rugosus gen. nov., sp. nov. and Usitatibacter palustris sp. nov., novel members of Usitatibacteraceae fam. nov. within the order Nitrosomonadales isolated from soil.</title>
        <authorList>
            <person name="Huber K.J."/>
            <person name="Neumann-Schaal M."/>
            <person name="Geppert A."/>
            <person name="Luckner M."/>
            <person name="Wanner G."/>
            <person name="Overmann J."/>
        </authorList>
    </citation>
    <scope>NUCLEOTIDE SEQUENCE [LARGE SCALE GENOMIC DNA]</scope>
    <source>
        <strain evidence="4 5">Swamp67</strain>
    </source>
</reference>
<dbReference type="Gene3D" id="2.120.10.70">
    <property type="entry name" value="Fucose-specific lectin"/>
    <property type="match status" value="2"/>
</dbReference>
<dbReference type="PANTHER" id="PTHR34677:SF3">
    <property type="entry name" value="BACTERIAL IG-LIKE DOMAIN-CONTAINING PROTEIN"/>
    <property type="match status" value="1"/>
</dbReference>
<feature type="domain" description="IPTL-CTERM protein sorting" evidence="2">
    <location>
        <begin position="953"/>
        <end position="975"/>
    </location>
</feature>
<evidence type="ECO:0000259" key="2">
    <source>
        <dbReference type="Pfam" id="PF18203"/>
    </source>
</evidence>
<dbReference type="PROSITE" id="PS50231">
    <property type="entry name" value="RICIN_B_LECTIN"/>
    <property type="match status" value="1"/>
</dbReference>
<dbReference type="EMBL" id="CP053073">
    <property type="protein sequence ID" value="QJR15105.1"/>
    <property type="molecule type" value="Genomic_DNA"/>
</dbReference>
<dbReference type="PANTHER" id="PTHR34677">
    <property type="match status" value="1"/>
</dbReference>
<dbReference type="RefSeq" id="WP_171162103.1">
    <property type="nucleotide sequence ID" value="NZ_CP053073.1"/>
</dbReference>
<evidence type="ECO:0000313" key="4">
    <source>
        <dbReference type="EMBL" id="QJR15105.1"/>
    </source>
</evidence>
<feature type="transmembrane region" description="Helical" evidence="1">
    <location>
        <begin position="961"/>
        <end position="977"/>
    </location>
</feature>
<feature type="domain" description="Bacterial Ig-like" evidence="3">
    <location>
        <begin position="693"/>
        <end position="792"/>
    </location>
</feature>